<accession>A0ABP0UP36</accession>
<evidence type="ECO:0000313" key="3">
    <source>
        <dbReference type="Proteomes" id="UP001497512"/>
    </source>
</evidence>
<reference evidence="2" key="1">
    <citation type="submission" date="2024-02" db="EMBL/GenBank/DDBJ databases">
        <authorList>
            <consortium name="ELIXIR-Norway"/>
            <consortium name="Elixir Norway"/>
        </authorList>
    </citation>
    <scope>NUCLEOTIDE SEQUENCE</scope>
</reference>
<organism evidence="2 3">
    <name type="scientific">Sphagnum troendelagicum</name>
    <dbReference type="NCBI Taxonomy" id="128251"/>
    <lineage>
        <taxon>Eukaryota</taxon>
        <taxon>Viridiplantae</taxon>
        <taxon>Streptophyta</taxon>
        <taxon>Embryophyta</taxon>
        <taxon>Bryophyta</taxon>
        <taxon>Sphagnophytina</taxon>
        <taxon>Sphagnopsida</taxon>
        <taxon>Sphagnales</taxon>
        <taxon>Sphagnaceae</taxon>
        <taxon>Sphagnum</taxon>
    </lineage>
</organism>
<evidence type="ECO:0000313" key="2">
    <source>
        <dbReference type="EMBL" id="CAK9226302.1"/>
    </source>
</evidence>
<name>A0ABP0UP36_9BRYO</name>
<sequence length="74" mass="8054">MRRDSSPPPPPPPPQAQPQLSLGYGPGYDAPPPPPPNDFFSVAHEPSSIQDMSSTSRTSAQVGVMFYRLYKVVE</sequence>
<proteinExistence type="predicted"/>
<dbReference type="Proteomes" id="UP001497512">
    <property type="component" value="Chromosome 5"/>
</dbReference>
<feature type="region of interest" description="Disordered" evidence="1">
    <location>
        <begin position="1"/>
        <end position="60"/>
    </location>
</feature>
<gene>
    <name evidence="2" type="ORF">CSSPTR1EN2_LOCUS18171</name>
</gene>
<evidence type="ECO:0000256" key="1">
    <source>
        <dbReference type="SAM" id="MobiDB-lite"/>
    </source>
</evidence>
<keyword evidence="3" id="KW-1185">Reference proteome</keyword>
<feature type="compositionally biased region" description="Polar residues" evidence="1">
    <location>
        <begin position="47"/>
        <end position="60"/>
    </location>
</feature>
<protein>
    <submittedName>
        <fullName evidence="2">Uncharacterized protein</fullName>
    </submittedName>
</protein>
<dbReference type="EMBL" id="OZ019897">
    <property type="protein sequence ID" value="CAK9226302.1"/>
    <property type="molecule type" value="Genomic_DNA"/>
</dbReference>
<feature type="compositionally biased region" description="Pro residues" evidence="1">
    <location>
        <begin position="1"/>
        <end position="16"/>
    </location>
</feature>